<dbReference type="AlphaFoldDB" id="A0ABD3VFJ9"/>
<feature type="region of interest" description="Disordered" evidence="1">
    <location>
        <begin position="95"/>
        <end position="117"/>
    </location>
</feature>
<protein>
    <submittedName>
        <fullName evidence="2">Uncharacterized protein</fullName>
    </submittedName>
</protein>
<keyword evidence="3" id="KW-1185">Reference proteome</keyword>
<sequence length="189" mass="21398">MWDFFKTRSQRRSRHTSQSHNSRRYDQHNLFVPSFQHQFRFYGSSGLYLPVSMNYRYQFSETASMFHPHIPKCLGRISCSDLLMGNRVEDYFASVSSGSQNEDSTHSPLIEGQNGSDVDTVSEASVNSLINLEAEDISITDGYIPVIEAPPNGFPGELPPSYEEAMGRAERWSDGSSWCLSDSDIDYVC</sequence>
<accession>A0ABD3VFJ9</accession>
<feature type="compositionally biased region" description="Basic residues" evidence="1">
    <location>
        <begin position="8"/>
        <end position="17"/>
    </location>
</feature>
<evidence type="ECO:0000256" key="1">
    <source>
        <dbReference type="SAM" id="MobiDB-lite"/>
    </source>
</evidence>
<comment type="caution">
    <text evidence="2">The sequence shown here is derived from an EMBL/GenBank/DDBJ whole genome shotgun (WGS) entry which is preliminary data.</text>
</comment>
<proteinExistence type="predicted"/>
<feature type="region of interest" description="Disordered" evidence="1">
    <location>
        <begin position="1"/>
        <end position="22"/>
    </location>
</feature>
<name>A0ABD3VFJ9_SINWO</name>
<evidence type="ECO:0000313" key="3">
    <source>
        <dbReference type="Proteomes" id="UP001634394"/>
    </source>
</evidence>
<dbReference type="EMBL" id="JBJQND010000012">
    <property type="protein sequence ID" value="KAL3860360.1"/>
    <property type="molecule type" value="Genomic_DNA"/>
</dbReference>
<reference evidence="2 3" key="1">
    <citation type="submission" date="2024-11" db="EMBL/GenBank/DDBJ databases">
        <title>Chromosome-level genome assembly of the freshwater bivalve Anodonta woodiana.</title>
        <authorList>
            <person name="Chen X."/>
        </authorList>
    </citation>
    <scope>NUCLEOTIDE SEQUENCE [LARGE SCALE GENOMIC DNA]</scope>
    <source>
        <strain evidence="2">MN2024</strain>
        <tissue evidence="2">Gills</tissue>
    </source>
</reference>
<organism evidence="2 3">
    <name type="scientific">Sinanodonta woodiana</name>
    <name type="common">Chinese pond mussel</name>
    <name type="synonym">Anodonta woodiana</name>
    <dbReference type="NCBI Taxonomy" id="1069815"/>
    <lineage>
        <taxon>Eukaryota</taxon>
        <taxon>Metazoa</taxon>
        <taxon>Spiralia</taxon>
        <taxon>Lophotrochozoa</taxon>
        <taxon>Mollusca</taxon>
        <taxon>Bivalvia</taxon>
        <taxon>Autobranchia</taxon>
        <taxon>Heteroconchia</taxon>
        <taxon>Palaeoheterodonta</taxon>
        <taxon>Unionida</taxon>
        <taxon>Unionoidea</taxon>
        <taxon>Unionidae</taxon>
        <taxon>Unioninae</taxon>
        <taxon>Sinanodonta</taxon>
    </lineage>
</organism>
<evidence type="ECO:0000313" key="2">
    <source>
        <dbReference type="EMBL" id="KAL3860360.1"/>
    </source>
</evidence>
<dbReference type="Proteomes" id="UP001634394">
    <property type="component" value="Unassembled WGS sequence"/>
</dbReference>
<gene>
    <name evidence="2" type="ORF">ACJMK2_010496</name>
</gene>